<dbReference type="Proteomes" id="UP001283361">
    <property type="component" value="Unassembled WGS sequence"/>
</dbReference>
<dbReference type="AlphaFoldDB" id="A0AAE0Y8V1"/>
<protein>
    <submittedName>
        <fullName evidence="1">Uncharacterized protein</fullName>
    </submittedName>
</protein>
<organism evidence="1 2">
    <name type="scientific">Elysia crispata</name>
    <name type="common">lettuce slug</name>
    <dbReference type="NCBI Taxonomy" id="231223"/>
    <lineage>
        <taxon>Eukaryota</taxon>
        <taxon>Metazoa</taxon>
        <taxon>Spiralia</taxon>
        <taxon>Lophotrochozoa</taxon>
        <taxon>Mollusca</taxon>
        <taxon>Gastropoda</taxon>
        <taxon>Heterobranchia</taxon>
        <taxon>Euthyneura</taxon>
        <taxon>Panpulmonata</taxon>
        <taxon>Sacoglossa</taxon>
        <taxon>Placobranchoidea</taxon>
        <taxon>Plakobranchidae</taxon>
        <taxon>Elysia</taxon>
    </lineage>
</organism>
<evidence type="ECO:0000313" key="2">
    <source>
        <dbReference type="Proteomes" id="UP001283361"/>
    </source>
</evidence>
<proteinExistence type="predicted"/>
<sequence>MHAGSWRSAKYETAQVVGAGFVILLKRLAQLCVKKTFEPPCHEDIQRVHLALSLDMPACTVWTAISSEVDFVLGNPWYPNDSPQIPNREDNILDLDNSVVDVVEYDLASLHPINLLCALLFSVTVVLRTSLHFIGCIWG</sequence>
<dbReference type="EMBL" id="JAWDGP010006679">
    <property type="protein sequence ID" value="KAK3736962.1"/>
    <property type="molecule type" value="Genomic_DNA"/>
</dbReference>
<comment type="caution">
    <text evidence="1">The sequence shown here is derived from an EMBL/GenBank/DDBJ whole genome shotgun (WGS) entry which is preliminary data.</text>
</comment>
<accession>A0AAE0Y8V1</accession>
<gene>
    <name evidence="1" type="ORF">RRG08_067262</name>
</gene>
<reference evidence="1" key="1">
    <citation type="journal article" date="2023" name="G3 (Bethesda)">
        <title>A reference genome for the long-term kleptoplast-retaining sea slug Elysia crispata morphotype clarki.</title>
        <authorList>
            <person name="Eastman K.E."/>
            <person name="Pendleton A.L."/>
            <person name="Shaikh M.A."/>
            <person name="Suttiyut T."/>
            <person name="Ogas R."/>
            <person name="Tomko P."/>
            <person name="Gavelis G."/>
            <person name="Widhalm J.R."/>
            <person name="Wisecaver J.H."/>
        </authorList>
    </citation>
    <scope>NUCLEOTIDE SEQUENCE</scope>
    <source>
        <strain evidence="1">ECLA1</strain>
    </source>
</reference>
<name>A0AAE0Y8V1_9GAST</name>
<evidence type="ECO:0000313" key="1">
    <source>
        <dbReference type="EMBL" id="KAK3736962.1"/>
    </source>
</evidence>
<keyword evidence="2" id="KW-1185">Reference proteome</keyword>